<gene>
    <name evidence="8" type="ORF">V1I91_07560</name>
</gene>
<evidence type="ECO:0000256" key="1">
    <source>
        <dbReference type="ARBA" id="ARBA00004651"/>
    </source>
</evidence>
<dbReference type="PANTHER" id="PTHR47371:SF3">
    <property type="entry name" value="PHOSPHOGLYCEROL TRANSFERASE I"/>
    <property type="match status" value="1"/>
</dbReference>
<keyword evidence="4 6" id="KW-1133">Transmembrane helix</keyword>
<organism evidence="8 9">
    <name type="scientific">Maribacter cobaltidurans</name>
    <dbReference type="NCBI Taxonomy" id="1178778"/>
    <lineage>
        <taxon>Bacteria</taxon>
        <taxon>Pseudomonadati</taxon>
        <taxon>Bacteroidota</taxon>
        <taxon>Flavobacteriia</taxon>
        <taxon>Flavobacteriales</taxon>
        <taxon>Flavobacteriaceae</taxon>
        <taxon>Maribacter</taxon>
    </lineage>
</organism>
<keyword evidence="3 6" id="KW-0812">Transmembrane</keyword>
<dbReference type="PANTHER" id="PTHR47371">
    <property type="entry name" value="LIPOTEICHOIC ACID SYNTHASE"/>
    <property type="match status" value="1"/>
</dbReference>
<dbReference type="CDD" id="cd16015">
    <property type="entry name" value="LTA_synthase"/>
    <property type="match status" value="1"/>
</dbReference>
<dbReference type="SUPFAM" id="SSF48452">
    <property type="entry name" value="TPR-like"/>
    <property type="match status" value="1"/>
</dbReference>
<evidence type="ECO:0000256" key="4">
    <source>
        <dbReference type="ARBA" id="ARBA00022989"/>
    </source>
</evidence>
<dbReference type="InterPro" id="IPR011990">
    <property type="entry name" value="TPR-like_helical_dom_sf"/>
</dbReference>
<feature type="domain" description="Sulfatase N-terminal" evidence="7">
    <location>
        <begin position="242"/>
        <end position="526"/>
    </location>
</feature>
<protein>
    <submittedName>
        <fullName evidence="8">Sulfatase-like hydrolase/transferase</fullName>
    </submittedName>
</protein>
<evidence type="ECO:0000256" key="6">
    <source>
        <dbReference type="SAM" id="Phobius"/>
    </source>
</evidence>
<keyword evidence="9" id="KW-1185">Reference proteome</keyword>
<proteinExistence type="predicted"/>
<dbReference type="InterPro" id="IPR000917">
    <property type="entry name" value="Sulfatase_N"/>
</dbReference>
<dbReference type="InterPro" id="IPR050448">
    <property type="entry name" value="OpgB/LTA_synthase_biosynth"/>
</dbReference>
<dbReference type="Gene3D" id="3.40.720.10">
    <property type="entry name" value="Alkaline Phosphatase, subunit A"/>
    <property type="match status" value="1"/>
</dbReference>
<feature type="transmembrane region" description="Helical" evidence="6">
    <location>
        <begin position="164"/>
        <end position="182"/>
    </location>
</feature>
<name>A0ABU7ISG7_9FLAO</name>
<feature type="transmembrane region" description="Helical" evidence="6">
    <location>
        <begin position="92"/>
        <end position="112"/>
    </location>
</feature>
<evidence type="ECO:0000256" key="2">
    <source>
        <dbReference type="ARBA" id="ARBA00022475"/>
    </source>
</evidence>
<sequence length="790" mass="91111">MLEYKDEHINLKEKTLKDFIPLVITFFLGLVVLSIYQNTVLYSFGVLDSILNTSFFIYLLHHLGFASVCSLFLAFVFNILENRKYGLGLKVVQVLLLLLLLAEASLITYYVQNFEPLGADFVGLFKKSEIRFSVLQTLVVSLFTLAICYFCYRYIKSFYSVISRMYPLTIIFFSIFLATLYSDKKPVNENKIQHLAQHITKKLFQSQTYDGKEEFPLLNPFYNVAGLSQYFDLKDSMPHIKIIIVDGLGNDLVQGDFKAFMPQLQGLKEESLYWSNFLSNTGESYASFPNVVGSLPFGEAGFTQIPNFTYRNTLYSILKNNGYATSFNYGGNTALYNFDKFLEEEKVSLIFDRNNFGNEFKLQEEDAAGITLGYPDKALFSNYDKNVQFYTVPKFDVFVTLSTKAPFHIPNSSKYQEQVSQIVEQSNFEGATNRFIRRNDELFASFLYADEALNDFLTQERKHKTYLNTIYIITGSHQLAELPQANTLSKYRVPLIMYSPLLKKTGVIPKITSHADIAPSLISLLNEGYSFTKPNQMAWMGQDLVDKSDLKTYNEIPLLRNAYNIQDYIMNDLFYTDGKTFHLDHNLNLEEIDNESAIDPIEKRFENFKSVNNYVTKNNRIIPKSVSLIADKNPKFSKEEIIWIESVFNGKDFDDAYSKAKDMAFDKDYGRALLLCEYILSEIPRHADTEILMGRIYSWKENYDKSIALLNEVIEKYPKYEDGYCALMDAYFWSGQNEFAYDIQRTAKSNSVQDRILNEKFERSISLIVAQEKTTKALELKTAEVNTEQK</sequence>
<comment type="subcellular location">
    <subcellularLocation>
        <location evidence="1">Cell membrane</location>
        <topology evidence="1">Multi-pass membrane protein</topology>
    </subcellularLocation>
</comment>
<evidence type="ECO:0000313" key="9">
    <source>
        <dbReference type="Proteomes" id="UP001356308"/>
    </source>
</evidence>
<evidence type="ECO:0000259" key="7">
    <source>
        <dbReference type="Pfam" id="PF00884"/>
    </source>
</evidence>
<dbReference type="InterPro" id="IPR017850">
    <property type="entry name" value="Alkaline_phosphatase_core_sf"/>
</dbReference>
<dbReference type="EMBL" id="JAZDDG010000003">
    <property type="protein sequence ID" value="MEE1975922.1"/>
    <property type="molecule type" value="Genomic_DNA"/>
</dbReference>
<feature type="transmembrane region" description="Helical" evidence="6">
    <location>
        <begin position="132"/>
        <end position="152"/>
    </location>
</feature>
<keyword evidence="5 6" id="KW-0472">Membrane</keyword>
<evidence type="ECO:0000256" key="5">
    <source>
        <dbReference type="ARBA" id="ARBA00023136"/>
    </source>
</evidence>
<dbReference type="Pfam" id="PF00884">
    <property type="entry name" value="Sulfatase"/>
    <property type="match status" value="1"/>
</dbReference>
<dbReference type="Gene3D" id="1.25.40.10">
    <property type="entry name" value="Tetratricopeptide repeat domain"/>
    <property type="match status" value="1"/>
</dbReference>
<keyword evidence="2" id="KW-1003">Cell membrane</keyword>
<accession>A0ABU7ISG7</accession>
<dbReference type="Proteomes" id="UP001356308">
    <property type="component" value="Unassembled WGS sequence"/>
</dbReference>
<dbReference type="RefSeq" id="WP_272650740.1">
    <property type="nucleotide sequence ID" value="NZ_JAZDDG010000003.1"/>
</dbReference>
<comment type="caution">
    <text evidence="8">The sequence shown here is derived from an EMBL/GenBank/DDBJ whole genome shotgun (WGS) entry which is preliminary data.</text>
</comment>
<feature type="transmembrane region" description="Helical" evidence="6">
    <location>
        <begin position="56"/>
        <end position="80"/>
    </location>
</feature>
<feature type="transmembrane region" description="Helical" evidence="6">
    <location>
        <begin position="19"/>
        <end position="36"/>
    </location>
</feature>
<dbReference type="SUPFAM" id="SSF53649">
    <property type="entry name" value="Alkaline phosphatase-like"/>
    <property type="match status" value="1"/>
</dbReference>
<reference evidence="8 9" key="1">
    <citation type="submission" date="2024-01" db="EMBL/GenBank/DDBJ databases">
        <title>Maribacter spp. originated from different algae showed divergent polysaccharides utilization ability.</title>
        <authorList>
            <person name="Wang H."/>
            <person name="Wu Y."/>
        </authorList>
    </citation>
    <scope>NUCLEOTIDE SEQUENCE [LARGE SCALE GENOMIC DNA]</scope>
    <source>
        <strain evidence="8 9">PR1</strain>
    </source>
</reference>
<evidence type="ECO:0000313" key="8">
    <source>
        <dbReference type="EMBL" id="MEE1975922.1"/>
    </source>
</evidence>
<evidence type="ECO:0000256" key="3">
    <source>
        <dbReference type="ARBA" id="ARBA00022692"/>
    </source>
</evidence>